<organism evidence="2 3">
    <name type="scientific">Linum tenue</name>
    <dbReference type="NCBI Taxonomy" id="586396"/>
    <lineage>
        <taxon>Eukaryota</taxon>
        <taxon>Viridiplantae</taxon>
        <taxon>Streptophyta</taxon>
        <taxon>Embryophyta</taxon>
        <taxon>Tracheophyta</taxon>
        <taxon>Spermatophyta</taxon>
        <taxon>Magnoliopsida</taxon>
        <taxon>eudicotyledons</taxon>
        <taxon>Gunneridae</taxon>
        <taxon>Pentapetalae</taxon>
        <taxon>rosids</taxon>
        <taxon>fabids</taxon>
        <taxon>Malpighiales</taxon>
        <taxon>Linaceae</taxon>
        <taxon>Linum</taxon>
    </lineage>
</organism>
<keyword evidence="3" id="KW-1185">Reference proteome</keyword>
<sequence>MEDPKNASRKAYTRTGESKENRGRTKKDRAFLMSVGELASTSIDHRT</sequence>
<evidence type="ECO:0000313" key="2">
    <source>
        <dbReference type="EMBL" id="CAI0465988.1"/>
    </source>
</evidence>
<name>A0AAV0P4A7_9ROSI</name>
<protein>
    <submittedName>
        <fullName evidence="2">Uncharacterized protein</fullName>
    </submittedName>
</protein>
<dbReference type="EMBL" id="CAMGYJ010000008">
    <property type="protein sequence ID" value="CAI0465988.1"/>
    <property type="molecule type" value="Genomic_DNA"/>
</dbReference>
<reference evidence="2" key="1">
    <citation type="submission" date="2022-08" db="EMBL/GenBank/DDBJ databases">
        <authorList>
            <person name="Gutierrez-Valencia J."/>
        </authorList>
    </citation>
    <scope>NUCLEOTIDE SEQUENCE</scope>
</reference>
<comment type="caution">
    <text evidence="2">The sequence shown here is derived from an EMBL/GenBank/DDBJ whole genome shotgun (WGS) entry which is preliminary data.</text>
</comment>
<proteinExistence type="predicted"/>
<dbReference type="Proteomes" id="UP001154282">
    <property type="component" value="Unassembled WGS sequence"/>
</dbReference>
<feature type="region of interest" description="Disordered" evidence="1">
    <location>
        <begin position="1"/>
        <end position="31"/>
    </location>
</feature>
<dbReference type="AlphaFoldDB" id="A0AAV0P4A7"/>
<accession>A0AAV0P4A7</accession>
<evidence type="ECO:0000256" key="1">
    <source>
        <dbReference type="SAM" id="MobiDB-lite"/>
    </source>
</evidence>
<evidence type="ECO:0000313" key="3">
    <source>
        <dbReference type="Proteomes" id="UP001154282"/>
    </source>
</evidence>
<gene>
    <name evidence="2" type="ORF">LITE_LOCUS36843</name>
</gene>